<evidence type="ECO:0000313" key="2">
    <source>
        <dbReference type="EMBL" id="MBE1559500.1"/>
    </source>
</evidence>
<dbReference type="Gene3D" id="3.30.9.10">
    <property type="entry name" value="D-Amino Acid Oxidase, subunit A, domain 2"/>
    <property type="match status" value="1"/>
</dbReference>
<organism evidence="2 3">
    <name type="scientific">Nonomuraea africana</name>
    <dbReference type="NCBI Taxonomy" id="46171"/>
    <lineage>
        <taxon>Bacteria</taxon>
        <taxon>Bacillati</taxon>
        <taxon>Actinomycetota</taxon>
        <taxon>Actinomycetes</taxon>
        <taxon>Streptosporangiales</taxon>
        <taxon>Streptosporangiaceae</taxon>
        <taxon>Nonomuraea</taxon>
    </lineage>
</organism>
<dbReference type="RefSeq" id="WP_192774765.1">
    <property type="nucleotide sequence ID" value="NZ_BAAASY010000001.1"/>
</dbReference>
<protein>
    <submittedName>
        <fullName evidence="2">2-polyprenyl-6-methoxyphenol hydroxylase-like FAD-dependent oxidoreductase</fullName>
    </submittedName>
</protein>
<evidence type="ECO:0000313" key="3">
    <source>
        <dbReference type="Proteomes" id="UP000661607"/>
    </source>
</evidence>
<dbReference type="Proteomes" id="UP000661607">
    <property type="component" value="Unassembled WGS sequence"/>
</dbReference>
<feature type="domain" description="FAD-binding" evidence="1">
    <location>
        <begin position="266"/>
        <end position="331"/>
    </location>
</feature>
<sequence>MKTLICGAGIAGLTLAWHLERSGWDVELVERAARFRDGGYLIDFYGPGLEVAERMGLRGRLEAQSYTIEGLTYRDERGRASSRLDMPGDFAQLISLLRGDLAAAVLSDVRAPIRYGTSVAAVEERADGVTVTLTDGSRREVDLLVGADGAHSRVRDLVFGREEEFVRYLGHHIAVFLLTDKALNAAIGRRYQALTVPGRSAGAYALRDDALATMFLRREPDPALPVDPAESLRRHFGELGWLVPGLLAHCPDDPAEIFYDQVVQIEMDRWSRGRVVLLGDACQAVSLFAGHGSSVAMAAAWVLADELRGAGDRLSTALAAYEDRMRPTIERTQALGRRVVDWMAPSTRWRIGVRDGLLRLATLPGISRLLLNSLTPGTHSLAGRRPTELRDLAKH</sequence>
<comment type="caution">
    <text evidence="2">The sequence shown here is derived from an EMBL/GenBank/DDBJ whole genome shotgun (WGS) entry which is preliminary data.</text>
</comment>
<dbReference type="PRINTS" id="PR00420">
    <property type="entry name" value="RNGMNOXGNASE"/>
</dbReference>
<dbReference type="Pfam" id="PF01494">
    <property type="entry name" value="FAD_binding_3"/>
    <property type="match status" value="2"/>
</dbReference>
<reference evidence="2 3" key="1">
    <citation type="submission" date="2020-10" db="EMBL/GenBank/DDBJ databases">
        <title>Sequencing the genomes of 1000 actinobacteria strains.</title>
        <authorList>
            <person name="Klenk H.-P."/>
        </authorList>
    </citation>
    <scope>NUCLEOTIDE SEQUENCE [LARGE SCALE GENOMIC DNA]</scope>
    <source>
        <strain evidence="2 3">DSM 43748</strain>
    </source>
</reference>
<dbReference type="Gene3D" id="3.50.50.60">
    <property type="entry name" value="FAD/NAD(P)-binding domain"/>
    <property type="match status" value="1"/>
</dbReference>
<dbReference type="InterPro" id="IPR051704">
    <property type="entry name" value="FAD_aromatic-hydroxylase"/>
</dbReference>
<gene>
    <name evidence="2" type="ORF">H4W81_002279</name>
</gene>
<name>A0ABR9KCE2_9ACTN</name>
<feature type="domain" description="FAD-binding" evidence="1">
    <location>
        <begin position="2"/>
        <end position="157"/>
    </location>
</feature>
<dbReference type="PANTHER" id="PTHR46865">
    <property type="entry name" value="OXIDOREDUCTASE-RELATED"/>
    <property type="match status" value="1"/>
</dbReference>
<accession>A0ABR9KCE2</accession>
<dbReference type="EMBL" id="JADBEF010000001">
    <property type="protein sequence ID" value="MBE1559500.1"/>
    <property type="molecule type" value="Genomic_DNA"/>
</dbReference>
<keyword evidence="3" id="KW-1185">Reference proteome</keyword>
<dbReference type="PANTHER" id="PTHR46865:SF8">
    <property type="entry name" value="POSSIBLE OXIDOREDUCTASE"/>
    <property type="match status" value="1"/>
</dbReference>
<proteinExistence type="predicted"/>
<dbReference type="InterPro" id="IPR036188">
    <property type="entry name" value="FAD/NAD-bd_sf"/>
</dbReference>
<dbReference type="InterPro" id="IPR002938">
    <property type="entry name" value="FAD-bd"/>
</dbReference>
<dbReference type="SUPFAM" id="SSF51905">
    <property type="entry name" value="FAD/NAD(P)-binding domain"/>
    <property type="match status" value="1"/>
</dbReference>
<evidence type="ECO:0000259" key="1">
    <source>
        <dbReference type="Pfam" id="PF01494"/>
    </source>
</evidence>